<sequence length="166" mass="18985">MKELPVHPTGPCSSCSNNEKFRSRQRIKRLIEAGQMTWIHPSTARSSPTTLQIRLEATLDLTTTHHRRPHTGEDSDRVPQRSYDPEAAKRHFRLHLIRFSVARPVVFTIFVLYVRDRLKTYRNPPAPSLDLYAGGRLALGGPCSLLRISAVGNQENRSRPETYTRQ</sequence>
<name>A0A9N7U890_PLEPL</name>
<feature type="region of interest" description="Disordered" evidence="1">
    <location>
        <begin position="1"/>
        <end position="20"/>
    </location>
</feature>
<proteinExistence type="predicted"/>
<feature type="region of interest" description="Disordered" evidence="1">
    <location>
        <begin position="62"/>
        <end position="82"/>
    </location>
</feature>
<comment type="caution">
    <text evidence="2">The sequence shown here is derived from an EMBL/GenBank/DDBJ whole genome shotgun (WGS) entry which is preliminary data.</text>
</comment>
<organism evidence="2 3">
    <name type="scientific">Pleuronectes platessa</name>
    <name type="common">European plaice</name>
    <dbReference type="NCBI Taxonomy" id="8262"/>
    <lineage>
        <taxon>Eukaryota</taxon>
        <taxon>Metazoa</taxon>
        <taxon>Chordata</taxon>
        <taxon>Craniata</taxon>
        <taxon>Vertebrata</taxon>
        <taxon>Euteleostomi</taxon>
        <taxon>Actinopterygii</taxon>
        <taxon>Neopterygii</taxon>
        <taxon>Teleostei</taxon>
        <taxon>Neoteleostei</taxon>
        <taxon>Acanthomorphata</taxon>
        <taxon>Carangaria</taxon>
        <taxon>Pleuronectiformes</taxon>
        <taxon>Pleuronectoidei</taxon>
        <taxon>Pleuronectidae</taxon>
        <taxon>Pleuronectes</taxon>
    </lineage>
</organism>
<dbReference type="AlphaFoldDB" id="A0A9N7U890"/>
<evidence type="ECO:0000256" key="1">
    <source>
        <dbReference type="SAM" id="MobiDB-lite"/>
    </source>
</evidence>
<evidence type="ECO:0000313" key="2">
    <source>
        <dbReference type="EMBL" id="CAB1426620.1"/>
    </source>
</evidence>
<dbReference type="Proteomes" id="UP001153269">
    <property type="component" value="Unassembled WGS sequence"/>
</dbReference>
<keyword evidence="3" id="KW-1185">Reference proteome</keyword>
<reference evidence="2" key="1">
    <citation type="submission" date="2020-03" db="EMBL/GenBank/DDBJ databases">
        <authorList>
            <person name="Weist P."/>
        </authorList>
    </citation>
    <scope>NUCLEOTIDE SEQUENCE</scope>
</reference>
<feature type="compositionally biased region" description="Basic and acidic residues" evidence="1">
    <location>
        <begin position="70"/>
        <end position="82"/>
    </location>
</feature>
<gene>
    <name evidence="2" type="ORF">PLEPLA_LOCUS14556</name>
</gene>
<evidence type="ECO:0000313" key="3">
    <source>
        <dbReference type="Proteomes" id="UP001153269"/>
    </source>
</evidence>
<accession>A0A9N7U890</accession>
<dbReference type="EMBL" id="CADEAL010000899">
    <property type="protein sequence ID" value="CAB1426620.1"/>
    <property type="molecule type" value="Genomic_DNA"/>
</dbReference>
<protein>
    <submittedName>
        <fullName evidence="2">Uncharacterized protein</fullName>
    </submittedName>
</protein>